<keyword evidence="1" id="KW-0732">Signal</keyword>
<gene>
    <name evidence="3" type="ORF">SAMN05444277_10767</name>
</gene>
<evidence type="ECO:0000313" key="4">
    <source>
        <dbReference type="Proteomes" id="UP000199031"/>
    </source>
</evidence>
<dbReference type="InterPro" id="IPR050344">
    <property type="entry name" value="Peptidase_M1_aminopeptidases"/>
</dbReference>
<dbReference type="Gene3D" id="2.60.40.1730">
    <property type="entry name" value="tricorn interacting facor f3 domain"/>
    <property type="match status" value="1"/>
</dbReference>
<reference evidence="3 4" key="1">
    <citation type="submission" date="2016-10" db="EMBL/GenBank/DDBJ databases">
        <authorList>
            <person name="de Groot N.N."/>
        </authorList>
    </citation>
    <scope>NUCLEOTIDE SEQUENCE [LARGE SCALE GENOMIC DNA]</scope>
    <source>
        <strain evidence="3 4">DSM 28286</strain>
    </source>
</reference>
<dbReference type="GO" id="GO:0008270">
    <property type="term" value="F:zinc ion binding"/>
    <property type="evidence" value="ECO:0007669"/>
    <property type="project" value="InterPro"/>
</dbReference>
<dbReference type="CDD" id="cd09604">
    <property type="entry name" value="M1_APN_like"/>
    <property type="match status" value="1"/>
</dbReference>
<dbReference type="InterPro" id="IPR027268">
    <property type="entry name" value="Peptidase_M4/M1_CTD_sf"/>
</dbReference>
<dbReference type="InterPro" id="IPR042097">
    <property type="entry name" value="Aminopeptidase_N-like_N_sf"/>
</dbReference>
<dbReference type="GO" id="GO:0042277">
    <property type="term" value="F:peptide binding"/>
    <property type="evidence" value="ECO:0007669"/>
    <property type="project" value="TreeGrafter"/>
</dbReference>
<feature type="domain" description="Peptidase M1 membrane alanine aminopeptidase" evidence="2">
    <location>
        <begin position="369"/>
        <end position="567"/>
    </location>
</feature>
<organism evidence="3 4">
    <name type="scientific">Parafilimonas terrae</name>
    <dbReference type="NCBI Taxonomy" id="1465490"/>
    <lineage>
        <taxon>Bacteria</taxon>
        <taxon>Pseudomonadati</taxon>
        <taxon>Bacteroidota</taxon>
        <taxon>Chitinophagia</taxon>
        <taxon>Chitinophagales</taxon>
        <taxon>Chitinophagaceae</taxon>
        <taxon>Parafilimonas</taxon>
    </lineage>
</organism>
<dbReference type="GO" id="GO:0070006">
    <property type="term" value="F:metalloaminopeptidase activity"/>
    <property type="evidence" value="ECO:0007669"/>
    <property type="project" value="TreeGrafter"/>
</dbReference>
<dbReference type="RefSeq" id="WP_090658951.1">
    <property type="nucleotide sequence ID" value="NZ_FOXQ01000007.1"/>
</dbReference>
<dbReference type="SUPFAM" id="SSF55486">
    <property type="entry name" value="Metalloproteases ('zincins'), catalytic domain"/>
    <property type="match status" value="1"/>
</dbReference>
<evidence type="ECO:0000259" key="2">
    <source>
        <dbReference type="Pfam" id="PF01433"/>
    </source>
</evidence>
<accession>A0A1I5WXX4</accession>
<dbReference type="GO" id="GO:0016020">
    <property type="term" value="C:membrane"/>
    <property type="evidence" value="ECO:0007669"/>
    <property type="project" value="TreeGrafter"/>
</dbReference>
<dbReference type="EMBL" id="FOXQ01000007">
    <property type="protein sequence ID" value="SFQ24367.1"/>
    <property type="molecule type" value="Genomic_DNA"/>
</dbReference>
<proteinExistence type="predicted"/>
<feature type="signal peptide" evidence="1">
    <location>
        <begin position="1"/>
        <end position="18"/>
    </location>
</feature>
<dbReference type="InterPro" id="IPR014782">
    <property type="entry name" value="Peptidase_M1_dom"/>
</dbReference>
<dbReference type="Proteomes" id="UP000199031">
    <property type="component" value="Unassembled WGS sequence"/>
</dbReference>
<sequence>MKQFLVCLFMMVTTAAMAQSQFYNNPQSNHGNRFEDLGFLLPTPNEYRTASGAPGPKYWQQRANYDIDVTLDEQNNYINGKETVTYFNQSPDKLDYIWLQLDENIHNPQSDNNKTNTGKVGDRITSAQIMNFEPGRKMEGYGVNLAKVTDAAGKALDYTVVQTMMRINLPAPLAPGQQFVFKIDWSYKINNKHEIGGRGGYENFPEDGNNLYSITQWYPRMAVYSDFKGWEHSQFTGGAEFALTFGDFKVKITTPADHIVAATGECTNLKQVISAAQYNRWLQAHSASQPVEIVTLDEARNAEKTKNTATKTWVFEAKNVRDFAFNSSRKFIWDGMQIDINGKKIMAQSYYPKEAYTLWSKYSTKVVAHTLRTYSKHTIPYPYPQASSVEAANGMEYPMLAMNYGRTEKDGTYSEGTKYGMIGVTIHEVGHNFFPMIVNSDERQYWWMDEGLNTFCQFLTEQEFDNNYPSTRGPAHLITGYMRLPKDKLEPIMTKGDAVASVGSNAYAKASTGLNILRETVMGRDLFDYAFKQYAERWAFKHPTPADLFRTLRDASGVDIDWFIRGWFFGTDPVDISLDSVKWFKLADNNTMAFQPQTFRTIGQDRNKENQDIKFATDADTALRDFYYYNRGADAMMRSNDQAARNEASLDKENFDTWKDKNFYELSFSNLGGLVMPVIIEWTYKDGTKEIQRVPVTVWLKNEKEFSKVFIKDKEVSGIRLDPYRETADINEDNQVWPNMPMPSKFQLFKMQGGFGARGQSAGGNAMQKAGQK</sequence>
<dbReference type="Pfam" id="PF01433">
    <property type="entry name" value="Peptidase_M1"/>
    <property type="match status" value="1"/>
</dbReference>
<dbReference type="GO" id="GO:0005737">
    <property type="term" value="C:cytoplasm"/>
    <property type="evidence" value="ECO:0007669"/>
    <property type="project" value="TreeGrafter"/>
</dbReference>
<evidence type="ECO:0000313" key="3">
    <source>
        <dbReference type="EMBL" id="SFQ24367.1"/>
    </source>
</evidence>
<dbReference type="PANTHER" id="PTHR11533:SF174">
    <property type="entry name" value="PUROMYCIN-SENSITIVE AMINOPEPTIDASE-RELATED"/>
    <property type="match status" value="1"/>
</dbReference>
<feature type="chain" id="PRO_5011561608" description="Peptidase M1 membrane alanine aminopeptidase domain-containing protein" evidence="1">
    <location>
        <begin position="19"/>
        <end position="773"/>
    </location>
</feature>
<dbReference type="AlphaFoldDB" id="A0A1I5WXX4"/>
<evidence type="ECO:0000256" key="1">
    <source>
        <dbReference type="SAM" id="SignalP"/>
    </source>
</evidence>
<protein>
    <recommendedName>
        <fullName evidence="2">Peptidase M1 membrane alanine aminopeptidase domain-containing protein</fullName>
    </recommendedName>
</protein>
<keyword evidence="4" id="KW-1185">Reference proteome</keyword>
<dbReference type="Gene3D" id="1.10.390.10">
    <property type="entry name" value="Neutral Protease Domain 2"/>
    <property type="match status" value="1"/>
</dbReference>
<name>A0A1I5WXX4_9BACT</name>
<dbReference type="GO" id="GO:0005615">
    <property type="term" value="C:extracellular space"/>
    <property type="evidence" value="ECO:0007669"/>
    <property type="project" value="TreeGrafter"/>
</dbReference>
<dbReference type="PANTHER" id="PTHR11533">
    <property type="entry name" value="PROTEASE M1 ZINC METALLOPROTEASE"/>
    <property type="match status" value="1"/>
</dbReference>
<dbReference type="GO" id="GO:0043171">
    <property type="term" value="P:peptide catabolic process"/>
    <property type="evidence" value="ECO:0007669"/>
    <property type="project" value="TreeGrafter"/>
</dbReference>
<dbReference type="STRING" id="1465490.SAMN05444277_10767"/>
<dbReference type="OrthoDB" id="9814383at2"/>